<evidence type="ECO:0000313" key="1">
    <source>
        <dbReference type="EMBL" id="OJJ36193.1"/>
    </source>
</evidence>
<dbReference type="Proteomes" id="UP000184383">
    <property type="component" value="Unassembled WGS sequence"/>
</dbReference>
<reference evidence="2" key="1">
    <citation type="journal article" date="2017" name="Genome Biol.">
        <title>Comparative genomics reveals high biological diversity and specific adaptations in the industrially and medically important fungal genus Aspergillus.</title>
        <authorList>
            <person name="de Vries R.P."/>
            <person name="Riley R."/>
            <person name="Wiebenga A."/>
            <person name="Aguilar-Osorio G."/>
            <person name="Amillis S."/>
            <person name="Uchima C.A."/>
            <person name="Anderluh G."/>
            <person name="Asadollahi M."/>
            <person name="Askin M."/>
            <person name="Barry K."/>
            <person name="Battaglia E."/>
            <person name="Bayram O."/>
            <person name="Benocci T."/>
            <person name="Braus-Stromeyer S.A."/>
            <person name="Caldana C."/>
            <person name="Canovas D."/>
            <person name="Cerqueira G.C."/>
            <person name="Chen F."/>
            <person name="Chen W."/>
            <person name="Choi C."/>
            <person name="Clum A."/>
            <person name="Dos Santos R.A."/>
            <person name="Damasio A.R."/>
            <person name="Diallinas G."/>
            <person name="Emri T."/>
            <person name="Fekete E."/>
            <person name="Flipphi M."/>
            <person name="Freyberg S."/>
            <person name="Gallo A."/>
            <person name="Gournas C."/>
            <person name="Habgood R."/>
            <person name="Hainaut M."/>
            <person name="Harispe M.L."/>
            <person name="Henrissat B."/>
            <person name="Hilden K.S."/>
            <person name="Hope R."/>
            <person name="Hossain A."/>
            <person name="Karabika E."/>
            <person name="Karaffa L."/>
            <person name="Karanyi Z."/>
            <person name="Krasevec N."/>
            <person name="Kuo A."/>
            <person name="Kusch H."/>
            <person name="LaButti K."/>
            <person name="Lagendijk E.L."/>
            <person name="Lapidus A."/>
            <person name="Levasseur A."/>
            <person name="Lindquist E."/>
            <person name="Lipzen A."/>
            <person name="Logrieco A.F."/>
            <person name="MacCabe A."/>
            <person name="Maekelae M.R."/>
            <person name="Malavazi I."/>
            <person name="Melin P."/>
            <person name="Meyer V."/>
            <person name="Mielnichuk N."/>
            <person name="Miskei M."/>
            <person name="Molnar A.P."/>
            <person name="Mule G."/>
            <person name="Ngan C.Y."/>
            <person name="Orejas M."/>
            <person name="Orosz E."/>
            <person name="Ouedraogo J.P."/>
            <person name="Overkamp K.M."/>
            <person name="Park H.-S."/>
            <person name="Perrone G."/>
            <person name="Piumi F."/>
            <person name="Punt P.J."/>
            <person name="Ram A.F."/>
            <person name="Ramon A."/>
            <person name="Rauscher S."/>
            <person name="Record E."/>
            <person name="Riano-Pachon D.M."/>
            <person name="Robert V."/>
            <person name="Roehrig J."/>
            <person name="Ruller R."/>
            <person name="Salamov A."/>
            <person name="Salih N.S."/>
            <person name="Samson R.A."/>
            <person name="Sandor E."/>
            <person name="Sanguinetti M."/>
            <person name="Schuetze T."/>
            <person name="Sepcic K."/>
            <person name="Shelest E."/>
            <person name="Sherlock G."/>
            <person name="Sophianopoulou V."/>
            <person name="Squina F.M."/>
            <person name="Sun H."/>
            <person name="Susca A."/>
            <person name="Todd R.B."/>
            <person name="Tsang A."/>
            <person name="Unkles S.E."/>
            <person name="van de Wiele N."/>
            <person name="van Rossen-Uffink D."/>
            <person name="Oliveira J.V."/>
            <person name="Vesth T.C."/>
            <person name="Visser J."/>
            <person name="Yu J.-H."/>
            <person name="Zhou M."/>
            <person name="Andersen M.R."/>
            <person name="Archer D.B."/>
            <person name="Baker S.E."/>
            <person name="Benoit I."/>
            <person name="Brakhage A.A."/>
            <person name="Braus G.H."/>
            <person name="Fischer R."/>
            <person name="Frisvad J.C."/>
            <person name="Goldman G.H."/>
            <person name="Houbraken J."/>
            <person name="Oakley B."/>
            <person name="Pocsi I."/>
            <person name="Scazzocchio C."/>
            <person name="Seiboth B."/>
            <person name="vanKuyk P.A."/>
            <person name="Wortman J."/>
            <person name="Dyer P.S."/>
            <person name="Grigoriev I.V."/>
        </authorList>
    </citation>
    <scope>NUCLEOTIDE SEQUENCE [LARGE SCALE GENOMIC DNA]</scope>
    <source>
        <strain evidence="2">DTO 134E9</strain>
    </source>
</reference>
<dbReference type="PANTHER" id="PTHR48100">
    <property type="entry name" value="BROAD-SPECIFICITY PHOSPHATASE YOR283W-RELATED"/>
    <property type="match status" value="1"/>
</dbReference>
<sequence>MPPIVHLIRHGEGEHNINNSHHIRDPFLTENGKAQCQSLRESFPFHNDISAVLASPLKRTIQTAAYVFAPTLEERQLPLVLVPNAQEISHLTCDLGDDQNIIKGKAPEIVSQAAPKYDTANIDSSLVGVDWNSKQGIYAPRLNSVRRRAAELRCWIWNRPEKHIALVSHGGFMHYLTEDWTGYVKGRGTGYRNCEYRTFEFTEDSNEEPHLREVGNMASKVNRPPYLDAHVIHELDEVEGAEE</sequence>
<evidence type="ECO:0000313" key="2">
    <source>
        <dbReference type="Proteomes" id="UP000184383"/>
    </source>
</evidence>
<keyword evidence="2" id="KW-1185">Reference proteome</keyword>
<accession>A0A1L9RMT4</accession>
<organism evidence="1 2">
    <name type="scientific">Aspergillus wentii DTO 134E9</name>
    <dbReference type="NCBI Taxonomy" id="1073089"/>
    <lineage>
        <taxon>Eukaryota</taxon>
        <taxon>Fungi</taxon>
        <taxon>Dikarya</taxon>
        <taxon>Ascomycota</taxon>
        <taxon>Pezizomycotina</taxon>
        <taxon>Eurotiomycetes</taxon>
        <taxon>Eurotiomycetidae</taxon>
        <taxon>Eurotiales</taxon>
        <taxon>Aspergillaceae</taxon>
        <taxon>Aspergillus</taxon>
        <taxon>Aspergillus subgen. Cremei</taxon>
    </lineage>
</organism>
<dbReference type="SUPFAM" id="SSF53254">
    <property type="entry name" value="Phosphoglycerate mutase-like"/>
    <property type="match status" value="1"/>
</dbReference>
<dbReference type="CDD" id="cd07067">
    <property type="entry name" value="HP_PGM_like"/>
    <property type="match status" value="1"/>
</dbReference>
<dbReference type="InterPro" id="IPR013078">
    <property type="entry name" value="His_Pase_superF_clade-1"/>
</dbReference>
<dbReference type="GeneID" id="63745178"/>
<dbReference type="Pfam" id="PF00300">
    <property type="entry name" value="His_Phos_1"/>
    <property type="match status" value="1"/>
</dbReference>
<name>A0A1L9RMT4_ASPWE</name>
<evidence type="ECO:0008006" key="3">
    <source>
        <dbReference type="Google" id="ProtNLM"/>
    </source>
</evidence>
<dbReference type="VEuPathDB" id="FungiDB:ASPWEDRAFT_134914"/>
<dbReference type="SMART" id="SM00855">
    <property type="entry name" value="PGAM"/>
    <property type="match status" value="1"/>
</dbReference>
<dbReference type="PANTHER" id="PTHR48100:SF54">
    <property type="entry name" value="PHOSPHATASE SPAC5H10.03-RELATED"/>
    <property type="match status" value="1"/>
</dbReference>
<gene>
    <name evidence="1" type="ORF">ASPWEDRAFT_134914</name>
</gene>
<dbReference type="Gene3D" id="3.40.50.1240">
    <property type="entry name" value="Phosphoglycerate mutase-like"/>
    <property type="match status" value="1"/>
</dbReference>
<dbReference type="InterPro" id="IPR029033">
    <property type="entry name" value="His_PPase_superfam"/>
</dbReference>
<dbReference type="RefSeq" id="XP_040689869.1">
    <property type="nucleotide sequence ID" value="XM_040829330.1"/>
</dbReference>
<dbReference type="GO" id="GO:0005737">
    <property type="term" value="C:cytoplasm"/>
    <property type="evidence" value="ECO:0007669"/>
    <property type="project" value="TreeGrafter"/>
</dbReference>
<dbReference type="EMBL" id="KV878212">
    <property type="protein sequence ID" value="OJJ36193.1"/>
    <property type="molecule type" value="Genomic_DNA"/>
</dbReference>
<dbReference type="InterPro" id="IPR001345">
    <property type="entry name" value="PG/BPGM_mutase_AS"/>
</dbReference>
<dbReference type="AlphaFoldDB" id="A0A1L9RMT4"/>
<proteinExistence type="predicted"/>
<dbReference type="GO" id="GO:0016791">
    <property type="term" value="F:phosphatase activity"/>
    <property type="evidence" value="ECO:0007669"/>
    <property type="project" value="TreeGrafter"/>
</dbReference>
<dbReference type="InterPro" id="IPR050275">
    <property type="entry name" value="PGM_Phosphatase"/>
</dbReference>
<dbReference type="OrthoDB" id="496981at2759"/>
<dbReference type="PROSITE" id="PS00175">
    <property type="entry name" value="PG_MUTASE"/>
    <property type="match status" value="1"/>
</dbReference>
<protein>
    <recommendedName>
        <fullName evidence="3">Phosphoglycerate mutase-like protein</fullName>
    </recommendedName>
</protein>